<protein>
    <recommendedName>
        <fullName evidence="4 16">DNA polymerase I</fullName>
        <ecNumber evidence="3 16">2.7.7.7</ecNumber>
    </recommendedName>
</protein>
<keyword evidence="5 17" id="KW-0808">Transferase</keyword>
<dbReference type="InterPro" id="IPR002298">
    <property type="entry name" value="DNA_polymerase_A"/>
</dbReference>
<dbReference type="InterPro" id="IPR020045">
    <property type="entry name" value="DNA_polI_H3TH"/>
</dbReference>
<evidence type="ECO:0000256" key="11">
    <source>
        <dbReference type="ARBA" id="ARBA00022839"/>
    </source>
</evidence>
<keyword evidence="13 17" id="KW-0238">DNA-binding</keyword>
<organism evidence="21 22">
    <name type="scientific">Paracoccus marinaquae</name>
    <dbReference type="NCBI Taxonomy" id="2841926"/>
    <lineage>
        <taxon>Bacteria</taxon>
        <taxon>Pseudomonadati</taxon>
        <taxon>Pseudomonadota</taxon>
        <taxon>Alphaproteobacteria</taxon>
        <taxon>Rhodobacterales</taxon>
        <taxon>Paracoccaceae</taxon>
        <taxon>Paracoccus</taxon>
    </lineage>
</organism>
<comment type="subunit">
    <text evidence="2">Single-chain monomer with multiple functions.</text>
</comment>
<keyword evidence="7 17" id="KW-0235">DNA replication</keyword>
<evidence type="ECO:0000256" key="4">
    <source>
        <dbReference type="ARBA" id="ARBA00020311"/>
    </source>
</evidence>
<dbReference type="InterPro" id="IPR002421">
    <property type="entry name" value="5-3_exonuclease"/>
</dbReference>
<dbReference type="GO" id="GO:0003887">
    <property type="term" value="F:DNA-directed DNA polymerase activity"/>
    <property type="evidence" value="ECO:0007669"/>
    <property type="project" value="UniProtKB-EC"/>
</dbReference>
<evidence type="ECO:0000256" key="10">
    <source>
        <dbReference type="ARBA" id="ARBA00022801"/>
    </source>
</evidence>
<keyword evidence="12 17" id="KW-0239">DNA-directed DNA polymerase</keyword>
<evidence type="ECO:0000313" key="21">
    <source>
        <dbReference type="EMBL" id="MBU3029582.1"/>
    </source>
</evidence>
<keyword evidence="22" id="KW-1185">Reference proteome</keyword>
<comment type="caution">
    <text evidence="21">The sequence shown here is derived from an EMBL/GenBank/DDBJ whole genome shotgun (WGS) entry which is preliminary data.</text>
</comment>
<dbReference type="EMBL" id="JAHKNG010000006">
    <property type="protein sequence ID" value="MBU3029582.1"/>
    <property type="molecule type" value="Genomic_DNA"/>
</dbReference>
<dbReference type="Pfam" id="PF00476">
    <property type="entry name" value="DNA_pol_A"/>
    <property type="match status" value="1"/>
</dbReference>
<evidence type="ECO:0000313" key="22">
    <source>
        <dbReference type="Proteomes" id="UP001166191"/>
    </source>
</evidence>
<keyword evidence="14 17" id="KW-0234">DNA repair</keyword>
<dbReference type="Proteomes" id="UP001166191">
    <property type="component" value="Unassembled WGS sequence"/>
</dbReference>
<dbReference type="CDD" id="cd08637">
    <property type="entry name" value="DNA_pol_A_pol_I_C"/>
    <property type="match status" value="1"/>
</dbReference>
<dbReference type="CDD" id="cd09898">
    <property type="entry name" value="H3TH_53EXO"/>
    <property type="match status" value="1"/>
</dbReference>
<feature type="domain" description="DNA-directed DNA polymerase family A palm" evidence="20">
    <location>
        <begin position="692"/>
        <end position="895"/>
    </location>
</feature>
<dbReference type="PANTHER" id="PTHR10133:SF27">
    <property type="entry name" value="DNA POLYMERASE NU"/>
    <property type="match status" value="1"/>
</dbReference>
<evidence type="ECO:0000256" key="16">
    <source>
        <dbReference type="NCBIfam" id="TIGR00593"/>
    </source>
</evidence>
<dbReference type="Pfam" id="PF01612">
    <property type="entry name" value="DNA_pol_A_exo1"/>
    <property type="match status" value="1"/>
</dbReference>
<accession>A0ABS6AG67</accession>
<dbReference type="Pfam" id="PF02739">
    <property type="entry name" value="5_3_exonuc_N"/>
    <property type="match status" value="1"/>
</dbReference>
<dbReference type="InterPro" id="IPR020046">
    <property type="entry name" value="5-3_exonucl_a-hlix_arch_N"/>
</dbReference>
<dbReference type="InterPro" id="IPR018320">
    <property type="entry name" value="DNA_polymerase_1"/>
</dbReference>
<comment type="catalytic activity">
    <reaction evidence="15 17">
        <text>DNA(n) + a 2'-deoxyribonucleoside 5'-triphosphate = DNA(n+1) + diphosphate</text>
        <dbReference type="Rhea" id="RHEA:22508"/>
        <dbReference type="Rhea" id="RHEA-COMP:17339"/>
        <dbReference type="Rhea" id="RHEA-COMP:17340"/>
        <dbReference type="ChEBI" id="CHEBI:33019"/>
        <dbReference type="ChEBI" id="CHEBI:61560"/>
        <dbReference type="ChEBI" id="CHEBI:173112"/>
        <dbReference type="EC" id="2.7.7.7"/>
    </reaction>
</comment>
<keyword evidence="8" id="KW-0540">Nuclease</keyword>
<dbReference type="CDD" id="cd06139">
    <property type="entry name" value="DNA_polA_I_Ecoli_like_exo"/>
    <property type="match status" value="1"/>
</dbReference>
<dbReference type="EC" id="2.7.7.7" evidence="3 16"/>
<comment type="similarity">
    <text evidence="1 17">Belongs to the DNA polymerase type-A family.</text>
</comment>
<keyword evidence="10 17" id="KW-0378">Hydrolase</keyword>
<evidence type="ECO:0000256" key="13">
    <source>
        <dbReference type="ARBA" id="ARBA00023125"/>
    </source>
</evidence>
<evidence type="ECO:0000256" key="5">
    <source>
        <dbReference type="ARBA" id="ARBA00022679"/>
    </source>
</evidence>
<dbReference type="CDD" id="cd09859">
    <property type="entry name" value="PIN_53EXO"/>
    <property type="match status" value="1"/>
</dbReference>
<evidence type="ECO:0000256" key="14">
    <source>
        <dbReference type="ARBA" id="ARBA00023204"/>
    </source>
</evidence>
<evidence type="ECO:0000256" key="15">
    <source>
        <dbReference type="ARBA" id="ARBA00049244"/>
    </source>
</evidence>
<dbReference type="PROSITE" id="PS00447">
    <property type="entry name" value="DNA_POLYMERASE_A"/>
    <property type="match status" value="1"/>
</dbReference>
<keyword evidence="11 17" id="KW-0269">Exonuclease</keyword>
<dbReference type="RefSeq" id="WP_216032275.1">
    <property type="nucleotide sequence ID" value="NZ_JAHKNG010000006.1"/>
</dbReference>
<dbReference type="SMART" id="SM00475">
    <property type="entry name" value="53EXOc"/>
    <property type="match status" value="1"/>
</dbReference>
<dbReference type="SMART" id="SM00482">
    <property type="entry name" value="POLAc"/>
    <property type="match status" value="1"/>
</dbReference>
<dbReference type="NCBIfam" id="NF004397">
    <property type="entry name" value="PRK05755.1"/>
    <property type="match status" value="1"/>
</dbReference>
<sequence length="935" mass="101315">MTSDAPAFGKGCHLHLIDGSAFIFRAYHALPPLTRKSDGLPVGAVAGFCNMLWKYVTDERGHDAPTHAAVIFDHSGQTFRNEIYDLYKANRPEPPEDLRPQFPLTREATRAFNIACIEIEGYEADDIIATLACRAREAGGAVTIVSSDKDLMQLVGNGVDMLDPIKGKMIGPDEVREKFGVGPERVVDVQALAGDSVDNVPGAPGIGIKTAAQLINDYGDLETLLSRAEEIKQPKRRQTLIENAELIRVSRRLVQLDCETPLDFTLGSLEMRDPEPEVLLGFLAEMEFRTLTARVAEKLGAEAPAVVSAPPSEGPTAPEQPGIGAAGHDCVTDQALLDRWIAEIREAGHVAIDTETTSLDEMQAELVGISLSVAPGRACYIPVGHVQGEGDLFGSGALVEGQLGLDAVLAALKPVLEDLAILKIGQNLKYDYKILARHGIRMAPIADTMLMSYALHAGIHNHGMDELAERYLGHRCIPIKDLIGSGKSQIGFAQVAIDKATPYAAEDAEVTLRLWQNFAPMLPSEQVTTVYETLERPLVPVLADMEMAGIRVDGDVLKRMSNVFAQKMAGLEDEIHELAGEKFNVGSPKQLGEILFDRMGLSGGKTGKTGAYSTSADVLEDLAAEGHDLPARVLDWRQMSKLKSTYTDALPTYVNPETGRVHTSYSIAGAQTGRLASTDPNLQNIPVRTEEGRRIREAFVATPGHRLVSLDYSQIELRILAHVADIPALKQAFRDGIDIHAMTASQMFGVPVEGMDPMIRRRAKAINFGVIYGISGFGLSRNLRIPRAEAQAFIDTYFERFPEIRAYMDQTVAGAKEDGFVRTLFGRRINTPGINQSGPAAGGARRAAINAPIQGAAADIIRRAMIRMPAAIRDLPARMLLQVHDELVFEVEEGAADDLIAVARQVMENAAEPAVKLSVPLVVDAGIGGNWAEAH</sequence>
<dbReference type="InterPro" id="IPR008918">
    <property type="entry name" value="HhH2"/>
</dbReference>
<feature type="domain" description="5'-3' exonuclease" evidence="19">
    <location>
        <begin position="9"/>
        <end position="272"/>
    </location>
</feature>
<evidence type="ECO:0000259" key="20">
    <source>
        <dbReference type="SMART" id="SM00482"/>
    </source>
</evidence>
<dbReference type="PANTHER" id="PTHR10133">
    <property type="entry name" value="DNA POLYMERASE I"/>
    <property type="match status" value="1"/>
</dbReference>
<comment type="function">
    <text evidence="17">In addition to polymerase activity, this DNA polymerase exhibits 3'-5' and 5'-3' exonuclease activity.</text>
</comment>
<dbReference type="SMART" id="SM00474">
    <property type="entry name" value="35EXOc"/>
    <property type="match status" value="1"/>
</dbReference>
<evidence type="ECO:0000259" key="19">
    <source>
        <dbReference type="SMART" id="SM00475"/>
    </source>
</evidence>
<evidence type="ECO:0000256" key="3">
    <source>
        <dbReference type="ARBA" id="ARBA00012417"/>
    </source>
</evidence>
<gene>
    <name evidence="17 21" type="primary">polA</name>
    <name evidence="21" type="ORF">KNW02_05520</name>
</gene>
<evidence type="ECO:0000256" key="2">
    <source>
        <dbReference type="ARBA" id="ARBA00011541"/>
    </source>
</evidence>
<dbReference type="Pfam" id="PF01367">
    <property type="entry name" value="5_3_exonuc"/>
    <property type="match status" value="1"/>
</dbReference>
<feature type="domain" description="3'-5' exonuclease" evidence="18">
    <location>
        <begin position="328"/>
        <end position="523"/>
    </location>
</feature>
<dbReference type="InterPro" id="IPR001098">
    <property type="entry name" value="DNA-dir_DNA_pol_A_palm_dom"/>
</dbReference>
<evidence type="ECO:0000256" key="8">
    <source>
        <dbReference type="ARBA" id="ARBA00022722"/>
    </source>
</evidence>
<dbReference type="InterPro" id="IPR019760">
    <property type="entry name" value="DNA-dir_DNA_pol_A_CS"/>
</dbReference>
<evidence type="ECO:0000256" key="7">
    <source>
        <dbReference type="ARBA" id="ARBA00022705"/>
    </source>
</evidence>
<keyword evidence="6 17" id="KW-0548">Nucleotidyltransferase</keyword>
<keyword evidence="9 17" id="KW-0227">DNA damage</keyword>
<evidence type="ECO:0000256" key="1">
    <source>
        <dbReference type="ARBA" id="ARBA00007705"/>
    </source>
</evidence>
<dbReference type="SMART" id="SM00279">
    <property type="entry name" value="HhH2"/>
    <property type="match status" value="1"/>
</dbReference>
<evidence type="ECO:0000259" key="18">
    <source>
        <dbReference type="SMART" id="SM00474"/>
    </source>
</evidence>
<name>A0ABS6AG67_9RHOB</name>
<evidence type="ECO:0000256" key="12">
    <source>
        <dbReference type="ARBA" id="ARBA00022932"/>
    </source>
</evidence>
<evidence type="ECO:0000256" key="6">
    <source>
        <dbReference type="ARBA" id="ARBA00022695"/>
    </source>
</evidence>
<evidence type="ECO:0000256" key="17">
    <source>
        <dbReference type="RuleBase" id="RU004460"/>
    </source>
</evidence>
<evidence type="ECO:0000256" key="9">
    <source>
        <dbReference type="ARBA" id="ARBA00022763"/>
    </source>
</evidence>
<dbReference type="NCBIfam" id="TIGR00593">
    <property type="entry name" value="pola"/>
    <property type="match status" value="1"/>
</dbReference>
<reference evidence="21" key="1">
    <citation type="submission" date="2021-06" db="EMBL/GenBank/DDBJ databases">
        <title>Paracoccus bacterium XHP0099 sp. nov., isolated from the surface waters of the Yellow Sea.</title>
        <authorList>
            <person name="Xue H."/>
            <person name="Zhang D."/>
        </authorList>
    </citation>
    <scope>NUCLEOTIDE SEQUENCE</scope>
    <source>
        <strain evidence="21">XHP0099</strain>
    </source>
</reference>
<dbReference type="InterPro" id="IPR002562">
    <property type="entry name" value="3'-5'_exonuclease_dom"/>
</dbReference>
<proteinExistence type="inferred from homology"/>